<dbReference type="GO" id="GO:0000981">
    <property type="term" value="F:DNA-binding transcription factor activity, RNA polymerase II-specific"/>
    <property type="evidence" value="ECO:0007669"/>
    <property type="project" value="InterPro"/>
</dbReference>
<comment type="subcellular location">
    <subcellularLocation>
        <location evidence="1">Nucleus</location>
    </subcellularLocation>
</comment>
<gene>
    <name evidence="8" type="ORF">M407DRAFT_25059</name>
</gene>
<sequence length="854" mass="93750">MSASSRPSTANRQQSLSSDEEHSQHSSQHSNSPPPTFDDDDEVVQPQRPSGTLRVLARGNACLCCRRRKLVSKLLTPPRLPLGARSFASPDFASTDALPPFLATRPSEMRRNQAALWTRGRRTNECVYEEAKVKTKTQVLQSRIRELEAKMKRMSERERTILSSGGSPPITPPTTGSSSSKRRTTLPSAVQQPPQPLHSNSVPMLAVPPRSDSADSFSFNISSTSAAFDPLSGLGSSSAWTSQTDLSSFGQSELLQNVAASLEARPHSSSNASWTSAASGLSSTAPNNNWLDILPQADPTPIFPVDPIASYSSTGPMDVTITPASLTSNSFVTRPTMASNFSPSPSLSTAVSTAHSSSVSSPPSSWEDDVRFSTLDLTRTGDVDDVPPEISRQLLNIFMQHRRQCMFEVHPDRFLQAVNSPDPSQRPHPALVNAIYLLGCHFAPKSTVSQYESIFLARTRKGINASLENADRLLNFLQASCLLAWYFYFKGRLLEGHYHASAAARFAMSCGLHLLKVKADGVQGTLTFYYPSPGNGDRSILPQPEDSIALAERINLFWSIFQADRTGSIGTGLPVVIRDEEIETPWPRRFEDFELNDLVRFDSNTLRSLYVSGNAGAYIKASDNLHSIKSKALALNERASRLASVLESDPGAVSDPDFWPQFDSIDSAISRFVESLPPIRAPAVDDTPTNQWAWEDEEVLTRTGQKSQVSPSLIFAYTAAYGAVIQLHRMFSQNDAGSYRRCLSAARAAMSVASEAQAVETKFLPMMLGIIWTTVAEALAVEHERQRRLANEPQKMAVEAELTTLFHLMKELRFVFPILTLRINKVPIFQGCSLELDGSVATSYAKQQHSIYSS</sequence>
<evidence type="ECO:0000256" key="2">
    <source>
        <dbReference type="ARBA" id="ARBA00022723"/>
    </source>
</evidence>
<feature type="region of interest" description="Disordered" evidence="6">
    <location>
        <begin position="1"/>
        <end position="52"/>
    </location>
</feature>
<dbReference type="PANTHER" id="PTHR47338">
    <property type="entry name" value="ZN(II)2CYS6 TRANSCRIPTION FACTOR (EUROFUNG)-RELATED"/>
    <property type="match status" value="1"/>
</dbReference>
<feature type="domain" description="Xylanolytic transcriptional activator regulatory" evidence="7">
    <location>
        <begin position="496"/>
        <end position="593"/>
    </location>
</feature>
<evidence type="ECO:0000256" key="4">
    <source>
        <dbReference type="ARBA" id="ARBA00023163"/>
    </source>
</evidence>
<evidence type="ECO:0000256" key="1">
    <source>
        <dbReference type="ARBA" id="ARBA00004123"/>
    </source>
</evidence>
<keyword evidence="5" id="KW-0539">Nucleus</keyword>
<dbReference type="HOGENOM" id="CLU_022337_0_0_1"/>
<evidence type="ECO:0000256" key="3">
    <source>
        <dbReference type="ARBA" id="ARBA00023015"/>
    </source>
</evidence>
<evidence type="ECO:0000256" key="6">
    <source>
        <dbReference type="SAM" id="MobiDB-lite"/>
    </source>
</evidence>
<evidence type="ECO:0000313" key="8">
    <source>
        <dbReference type="EMBL" id="KIO25580.1"/>
    </source>
</evidence>
<dbReference type="EMBL" id="KN823039">
    <property type="protein sequence ID" value="KIO25580.1"/>
    <property type="molecule type" value="Genomic_DNA"/>
</dbReference>
<accession>A0A0C3Q7J0</accession>
<feature type="region of interest" description="Disordered" evidence="6">
    <location>
        <begin position="152"/>
        <end position="214"/>
    </location>
</feature>
<keyword evidence="9" id="KW-1185">Reference proteome</keyword>
<evidence type="ECO:0000313" key="9">
    <source>
        <dbReference type="Proteomes" id="UP000054248"/>
    </source>
</evidence>
<dbReference type="Proteomes" id="UP000054248">
    <property type="component" value="Unassembled WGS sequence"/>
</dbReference>
<feature type="compositionally biased region" description="Low complexity" evidence="6">
    <location>
        <begin position="346"/>
        <end position="365"/>
    </location>
</feature>
<dbReference type="CDD" id="cd12148">
    <property type="entry name" value="fungal_TF_MHR"/>
    <property type="match status" value="1"/>
</dbReference>
<feature type="compositionally biased region" description="Polar residues" evidence="6">
    <location>
        <begin position="1"/>
        <end position="12"/>
    </location>
</feature>
<keyword evidence="3" id="KW-0805">Transcription regulation</keyword>
<dbReference type="GO" id="GO:0005634">
    <property type="term" value="C:nucleus"/>
    <property type="evidence" value="ECO:0007669"/>
    <property type="project" value="UniProtKB-SubCell"/>
</dbReference>
<protein>
    <recommendedName>
        <fullName evidence="7">Xylanolytic transcriptional activator regulatory domain-containing protein</fullName>
    </recommendedName>
</protein>
<dbReference type="Pfam" id="PF04082">
    <property type="entry name" value="Fungal_trans"/>
    <property type="match status" value="1"/>
</dbReference>
<proteinExistence type="predicted"/>
<name>A0A0C3Q7J0_9AGAM</name>
<evidence type="ECO:0000256" key="5">
    <source>
        <dbReference type="ARBA" id="ARBA00023242"/>
    </source>
</evidence>
<feature type="region of interest" description="Disordered" evidence="6">
    <location>
        <begin position="342"/>
        <end position="366"/>
    </location>
</feature>
<dbReference type="OrthoDB" id="2309723at2759"/>
<feature type="compositionally biased region" description="Low complexity" evidence="6">
    <location>
        <begin position="163"/>
        <end position="179"/>
    </location>
</feature>
<organism evidence="8 9">
    <name type="scientific">Tulasnella calospora MUT 4182</name>
    <dbReference type="NCBI Taxonomy" id="1051891"/>
    <lineage>
        <taxon>Eukaryota</taxon>
        <taxon>Fungi</taxon>
        <taxon>Dikarya</taxon>
        <taxon>Basidiomycota</taxon>
        <taxon>Agaricomycotina</taxon>
        <taxon>Agaricomycetes</taxon>
        <taxon>Cantharellales</taxon>
        <taxon>Tulasnellaceae</taxon>
        <taxon>Tulasnella</taxon>
    </lineage>
</organism>
<reference evidence="8 9" key="1">
    <citation type="submission" date="2014-04" db="EMBL/GenBank/DDBJ databases">
        <authorList>
            <consortium name="DOE Joint Genome Institute"/>
            <person name="Kuo A."/>
            <person name="Girlanda M."/>
            <person name="Perotto S."/>
            <person name="Kohler A."/>
            <person name="Nagy L.G."/>
            <person name="Floudas D."/>
            <person name="Copeland A."/>
            <person name="Barry K.W."/>
            <person name="Cichocki N."/>
            <person name="Veneault-Fourrey C."/>
            <person name="LaButti K."/>
            <person name="Lindquist E.A."/>
            <person name="Lipzen A."/>
            <person name="Lundell T."/>
            <person name="Morin E."/>
            <person name="Murat C."/>
            <person name="Sun H."/>
            <person name="Tunlid A."/>
            <person name="Henrissat B."/>
            <person name="Grigoriev I.V."/>
            <person name="Hibbett D.S."/>
            <person name="Martin F."/>
            <person name="Nordberg H.P."/>
            <person name="Cantor M.N."/>
            <person name="Hua S.X."/>
        </authorList>
    </citation>
    <scope>NUCLEOTIDE SEQUENCE [LARGE SCALE GENOMIC DNA]</scope>
    <source>
        <strain evidence="8 9">MUT 4182</strain>
    </source>
</reference>
<keyword evidence="4" id="KW-0804">Transcription</keyword>
<keyword evidence="2" id="KW-0479">Metal-binding</keyword>
<dbReference type="GO" id="GO:0008270">
    <property type="term" value="F:zinc ion binding"/>
    <property type="evidence" value="ECO:0007669"/>
    <property type="project" value="InterPro"/>
</dbReference>
<dbReference type="PANTHER" id="PTHR47338:SF29">
    <property type="entry name" value="ZN(2)-C6 FUNGAL-TYPE DOMAIN-CONTAINING PROTEIN"/>
    <property type="match status" value="1"/>
</dbReference>
<dbReference type="InterPro" id="IPR050815">
    <property type="entry name" value="TF_fung"/>
</dbReference>
<dbReference type="InterPro" id="IPR007219">
    <property type="entry name" value="XnlR_reg_dom"/>
</dbReference>
<feature type="compositionally biased region" description="Polar residues" evidence="6">
    <location>
        <begin position="185"/>
        <end position="202"/>
    </location>
</feature>
<dbReference type="GO" id="GO:0006351">
    <property type="term" value="P:DNA-templated transcription"/>
    <property type="evidence" value="ECO:0007669"/>
    <property type="project" value="InterPro"/>
</dbReference>
<reference evidence="9" key="2">
    <citation type="submission" date="2015-01" db="EMBL/GenBank/DDBJ databases">
        <title>Evolutionary Origins and Diversification of the Mycorrhizal Mutualists.</title>
        <authorList>
            <consortium name="DOE Joint Genome Institute"/>
            <consortium name="Mycorrhizal Genomics Consortium"/>
            <person name="Kohler A."/>
            <person name="Kuo A."/>
            <person name="Nagy L.G."/>
            <person name="Floudas D."/>
            <person name="Copeland A."/>
            <person name="Barry K.W."/>
            <person name="Cichocki N."/>
            <person name="Veneault-Fourrey C."/>
            <person name="LaButti K."/>
            <person name="Lindquist E.A."/>
            <person name="Lipzen A."/>
            <person name="Lundell T."/>
            <person name="Morin E."/>
            <person name="Murat C."/>
            <person name="Riley R."/>
            <person name="Ohm R."/>
            <person name="Sun H."/>
            <person name="Tunlid A."/>
            <person name="Henrissat B."/>
            <person name="Grigoriev I.V."/>
            <person name="Hibbett D.S."/>
            <person name="Martin F."/>
        </authorList>
    </citation>
    <scope>NUCLEOTIDE SEQUENCE [LARGE SCALE GENOMIC DNA]</scope>
    <source>
        <strain evidence="9">MUT 4182</strain>
    </source>
</reference>
<dbReference type="AlphaFoldDB" id="A0A0C3Q7J0"/>
<dbReference type="SMART" id="SM00906">
    <property type="entry name" value="Fungal_trans"/>
    <property type="match status" value="1"/>
</dbReference>
<evidence type="ECO:0000259" key="7">
    <source>
        <dbReference type="SMART" id="SM00906"/>
    </source>
</evidence>
<dbReference type="GO" id="GO:0003677">
    <property type="term" value="F:DNA binding"/>
    <property type="evidence" value="ECO:0007669"/>
    <property type="project" value="InterPro"/>
</dbReference>
<dbReference type="STRING" id="1051891.A0A0C3Q7J0"/>